<protein>
    <submittedName>
        <fullName evidence="1">Uncharacterized protein</fullName>
    </submittedName>
</protein>
<reference evidence="1" key="1">
    <citation type="submission" date="2019-08" db="EMBL/GenBank/DDBJ databases">
        <authorList>
            <person name="Kucharzyk K."/>
            <person name="Murdoch R.W."/>
            <person name="Higgins S."/>
            <person name="Loffler F."/>
        </authorList>
    </citation>
    <scope>NUCLEOTIDE SEQUENCE</scope>
</reference>
<comment type="caution">
    <text evidence="1">The sequence shown here is derived from an EMBL/GenBank/DDBJ whole genome shotgun (WGS) entry which is preliminary data.</text>
</comment>
<name>A0A645BRM0_9ZZZZ</name>
<accession>A0A645BRM0</accession>
<dbReference type="AlphaFoldDB" id="A0A645BRM0"/>
<sequence>MCVEVVHYQTNDLEVGIILINEPLDLVGPVCLCPVLLCIYIPIFSQRLIEHEDAAGSIADVFRVLPQRFSAFHGNTLSFVRKQLEWFFVHT</sequence>
<dbReference type="EMBL" id="VSSQ01021993">
    <property type="protein sequence ID" value="MPM67975.1"/>
    <property type="molecule type" value="Genomic_DNA"/>
</dbReference>
<evidence type="ECO:0000313" key="1">
    <source>
        <dbReference type="EMBL" id="MPM67975.1"/>
    </source>
</evidence>
<organism evidence="1">
    <name type="scientific">bioreactor metagenome</name>
    <dbReference type="NCBI Taxonomy" id="1076179"/>
    <lineage>
        <taxon>unclassified sequences</taxon>
        <taxon>metagenomes</taxon>
        <taxon>ecological metagenomes</taxon>
    </lineage>
</organism>
<gene>
    <name evidence="1" type="ORF">SDC9_114901</name>
</gene>
<proteinExistence type="predicted"/>